<dbReference type="SMART" id="SM00207">
    <property type="entry name" value="TNF"/>
    <property type="match status" value="1"/>
</dbReference>
<keyword evidence="5" id="KW-0732">Signal</keyword>
<feature type="non-terminal residue" evidence="7">
    <location>
        <position position="256"/>
    </location>
</feature>
<organism evidence="7">
    <name type="scientific">Protopterus dolloi</name>
    <name type="common">Slender lungfish</name>
    <dbReference type="NCBI Taxonomy" id="27779"/>
    <lineage>
        <taxon>Eukaryota</taxon>
        <taxon>Metazoa</taxon>
        <taxon>Chordata</taxon>
        <taxon>Craniata</taxon>
        <taxon>Vertebrata</taxon>
        <taxon>Euteleostomi</taxon>
        <taxon>Dipnomorpha</taxon>
        <taxon>Ceratodontiformes</taxon>
        <taxon>Lepidosirenoidei</taxon>
        <taxon>Protopteridae</taxon>
        <taxon>Protopterus</taxon>
    </lineage>
</organism>
<dbReference type="GO" id="GO:0005125">
    <property type="term" value="F:cytokine activity"/>
    <property type="evidence" value="ECO:0007669"/>
    <property type="project" value="UniProtKB-KW"/>
</dbReference>
<feature type="chain" id="PRO_5005787373" evidence="5">
    <location>
        <begin position="19"/>
        <end position="256"/>
    </location>
</feature>
<proteinExistence type="evidence at transcript level"/>
<feature type="signal peptide" evidence="5">
    <location>
        <begin position="1"/>
        <end position="18"/>
    </location>
</feature>
<sequence>CSLLVVFGFLSCLEIWTATYILKQVYLIQEEVTSHDILRCMKYLNASNLEDLFISGDAICDRWLQEVKSTIEKQLNLDVKNKLMKELKAKNISFSNAYIPSIQLTGKNNRQVLKTETAPLYYDRAAGRDVLYWDETSGHSLRQGVIDYNKGEIHIPEDGLYFVYSQIYFRHALSSEYSETFVQYIYKKTSYLDPILLTKAVFTGCSDKNANFLLYSSYQGALFELKQEDRLFVKVTNAKYLSFEDTATHFGVFMLQ</sequence>
<keyword evidence="3" id="KW-0202">Cytokine</keyword>
<evidence type="ECO:0000256" key="5">
    <source>
        <dbReference type="SAM" id="SignalP"/>
    </source>
</evidence>
<feature type="non-terminal residue" evidence="7">
    <location>
        <position position="1"/>
    </location>
</feature>
<dbReference type="Pfam" id="PF00229">
    <property type="entry name" value="TNF"/>
    <property type="match status" value="1"/>
</dbReference>
<comment type="subcellular location">
    <subcellularLocation>
        <location evidence="1">Membrane</location>
    </subcellularLocation>
</comment>
<evidence type="ECO:0000256" key="3">
    <source>
        <dbReference type="ARBA" id="ARBA00022514"/>
    </source>
</evidence>
<evidence type="ECO:0000256" key="4">
    <source>
        <dbReference type="ARBA" id="ARBA00023136"/>
    </source>
</evidence>
<dbReference type="PANTHER" id="PTHR11471">
    <property type="entry name" value="TUMOR NECROSIS FACTOR FAMILY MEMBER"/>
    <property type="match status" value="1"/>
</dbReference>
<dbReference type="PANTHER" id="PTHR11471:SF55">
    <property type="entry name" value="DEATH LIGAND 3"/>
    <property type="match status" value="1"/>
</dbReference>
<feature type="domain" description="THD" evidence="6">
    <location>
        <begin position="100"/>
        <end position="255"/>
    </location>
</feature>
<dbReference type="SUPFAM" id="SSF49842">
    <property type="entry name" value="TNF-like"/>
    <property type="match status" value="1"/>
</dbReference>
<dbReference type="AlphaFoldDB" id="A0A0M3MZ03"/>
<evidence type="ECO:0000313" key="7">
    <source>
        <dbReference type="EMBL" id="AKL90470.1"/>
    </source>
</evidence>
<dbReference type="GO" id="GO:0005164">
    <property type="term" value="F:tumor necrosis factor receptor binding"/>
    <property type="evidence" value="ECO:0007669"/>
    <property type="project" value="InterPro"/>
</dbReference>
<dbReference type="GO" id="GO:0006955">
    <property type="term" value="P:immune response"/>
    <property type="evidence" value="ECO:0007669"/>
    <property type="project" value="InterPro"/>
</dbReference>
<keyword evidence="4" id="KW-0472">Membrane</keyword>
<dbReference type="PROSITE" id="PS50049">
    <property type="entry name" value="THD_2"/>
    <property type="match status" value="1"/>
</dbReference>
<comment type="similarity">
    <text evidence="2">Belongs to the tumor necrosis factor family.</text>
</comment>
<dbReference type="CDD" id="cd00184">
    <property type="entry name" value="TNF"/>
    <property type="match status" value="1"/>
</dbReference>
<reference evidence="7" key="1">
    <citation type="journal article" date="2015" name="Curr. Biol.">
        <title>African Lungfish Reveal the Evolutionary Origins of Organized Mucosal Lymphoid Tissue in Vertebrates.</title>
        <authorList>
            <person name="Tacchi L."/>
            <person name="Larragoite E.T."/>
            <person name="Munoz P."/>
            <person name="Amemiya C.T."/>
            <person name="Salinas I."/>
        </authorList>
    </citation>
    <scope>NUCLEOTIDE SEQUENCE</scope>
</reference>
<evidence type="ECO:0000259" key="6">
    <source>
        <dbReference type="PROSITE" id="PS50049"/>
    </source>
</evidence>
<dbReference type="GO" id="GO:0016020">
    <property type="term" value="C:membrane"/>
    <property type="evidence" value="ECO:0007669"/>
    <property type="project" value="UniProtKB-SubCell"/>
</dbReference>
<dbReference type="Gene3D" id="2.60.120.40">
    <property type="match status" value="1"/>
</dbReference>
<accession>A0A0M3MZ03</accession>
<name>A0A0M3MZ03_PRODO</name>
<evidence type="ECO:0000256" key="1">
    <source>
        <dbReference type="ARBA" id="ARBA00004370"/>
    </source>
</evidence>
<dbReference type="GO" id="GO:0005615">
    <property type="term" value="C:extracellular space"/>
    <property type="evidence" value="ECO:0007669"/>
    <property type="project" value="UniProtKB-KW"/>
</dbReference>
<dbReference type="InterPro" id="IPR006052">
    <property type="entry name" value="TNF_dom"/>
</dbReference>
<dbReference type="InterPro" id="IPR008983">
    <property type="entry name" value="Tumour_necrosis_fac-like_dom"/>
</dbReference>
<protein>
    <submittedName>
        <fullName evidence="7">TNFSF10</fullName>
    </submittedName>
</protein>
<dbReference type="EMBL" id="KP196337">
    <property type="protein sequence ID" value="AKL90470.1"/>
    <property type="molecule type" value="mRNA"/>
</dbReference>
<evidence type="ECO:0000256" key="2">
    <source>
        <dbReference type="ARBA" id="ARBA00008670"/>
    </source>
</evidence>